<dbReference type="InterPro" id="IPR007016">
    <property type="entry name" value="O-antigen_ligase-rel_domated"/>
</dbReference>
<feature type="transmembrane region" description="Helical" evidence="5">
    <location>
        <begin position="88"/>
        <end position="105"/>
    </location>
</feature>
<keyword evidence="7" id="KW-0436">Ligase</keyword>
<feature type="transmembrane region" description="Helical" evidence="5">
    <location>
        <begin position="27"/>
        <end position="44"/>
    </location>
</feature>
<feature type="transmembrane region" description="Helical" evidence="5">
    <location>
        <begin position="195"/>
        <end position="225"/>
    </location>
</feature>
<keyword evidence="4 5" id="KW-0472">Membrane</keyword>
<dbReference type="EMBL" id="JBHUMD010000024">
    <property type="protein sequence ID" value="MFD2602355.1"/>
    <property type="molecule type" value="Genomic_DNA"/>
</dbReference>
<keyword evidence="8" id="KW-1185">Reference proteome</keyword>
<feature type="transmembrane region" description="Helical" evidence="5">
    <location>
        <begin position="117"/>
        <end position="138"/>
    </location>
</feature>
<keyword evidence="3 5" id="KW-1133">Transmembrane helix</keyword>
<comment type="subcellular location">
    <subcellularLocation>
        <location evidence="1">Membrane</location>
        <topology evidence="1">Multi-pass membrane protein</topology>
    </subcellularLocation>
</comment>
<dbReference type="InterPro" id="IPR051533">
    <property type="entry name" value="WaaL-like"/>
</dbReference>
<organism evidence="7 8">
    <name type="scientific">Flavobacterium suzhouense</name>
    <dbReference type="NCBI Taxonomy" id="1529638"/>
    <lineage>
        <taxon>Bacteria</taxon>
        <taxon>Pseudomonadati</taxon>
        <taxon>Bacteroidota</taxon>
        <taxon>Flavobacteriia</taxon>
        <taxon>Flavobacteriales</taxon>
        <taxon>Flavobacteriaceae</taxon>
        <taxon>Flavobacterium</taxon>
    </lineage>
</organism>
<feature type="transmembrane region" description="Helical" evidence="5">
    <location>
        <begin position="367"/>
        <end position="385"/>
    </location>
</feature>
<evidence type="ECO:0000256" key="5">
    <source>
        <dbReference type="SAM" id="Phobius"/>
    </source>
</evidence>
<feature type="domain" description="O-antigen ligase-related" evidence="6">
    <location>
        <begin position="199"/>
        <end position="354"/>
    </location>
</feature>
<evidence type="ECO:0000313" key="8">
    <source>
        <dbReference type="Proteomes" id="UP001597480"/>
    </source>
</evidence>
<feature type="transmembrane region" description="Helical" evidence="5">
    <location>
        <begin position="164"/>
        <end position="183"/>
    </location>
</feature>
<dbReference type="PANTHER" id="PTHR37422:SF13">
    <property type="entry name" value="LIPOPOLYSACCHARIDE BIOSYNTHESIS PROTEIN PA4999-RELATED"/>
    <property type="match status" value="1"/>
</dbReference>
<sequence>MISLNKIKTYEYITALVAAFPLLGQKGSVYVIIIWSIYSLFIAIKLKSFRPDRKDIIDILILSSLYLAYTISYFFATDKHEVGKLLERALPFLLFPIFMIINKYLINEKTRMLTMRVFSFSCIVLCLYVWTVIFSQGIEKVFKSDDYYNPVIRNIFSDTTGMHLPYLGMLFVFAALLFLYDLLSVKGKSFIFYIIRLLSIVFLLFSVAAFMARMALFIFVIVGIFFCLKKIRSAKQLIGIGIIGIIIVGSVLMLPSSQRRINESLSAKYELPHAGQSSEEVNFRYGVYHCVKEILSEYWLTGVGVDNVQKKLDECYSSYTYRNSDDYMHTTYNSHNQYFDIMLKYGIVGLILFVISLLWGVKTKDTVYQGFLIVIFIALLSENVFSRQAGIVFFTFFNTLFFVTTRRHKKGLE</sequence>
<evidence type="ECO:0000256" key="2">
    <source>
        <dbReference type="ARBA" id="ARBA00022692"/>
    </source>
</evidence>
<dbReference type="RefSeq" id="WP_379820819.1">
    <property type="nucleotide sequence ID" value="NZ_JBHUMD010000024.1"/>
</dbReference>
<keyword evidence="2 5" id="KW-0812">Transmembrane</keyword>
<evidence type="ECO:0000256" key="1">
    <source>
        <dbReference type="ARBA" id="ARBA00004141"/>
    </source>
</evidence>
<proteinExistence type="predicted"/>
<dbReference type="GO" id="GO:0016874">
    <property type="term" value="F:ligase activity"/>
    <property type="evidence" value="ECO:0007669"/>
    <property type="project" value="UniProtKB-KW"/>
</dbReference>
<reference evidence="8" key="1">
    <citation type="journal article" date="2019" name="Int. J. Syst. Evol. Microbiol.">
        <title>The Global Catalogue of Microorganisms (GCM) 10K type strain sequencing project: providing services to taxonomists for standard genome sequencing and annotation.</title>
        <authorList>
            <consortium name="The Broad Institute Genomics Platform"/>
            <consortium name="The Broad Institute Genome Sequencing Center for Infectious Disease"/>
            <person name="Wu L."/>
            <person name="Ma J."/>
        </authorList>
    </citation>
    <scope>NUCLEOTIDE SEQUENCE [LARGE SCALE GENOMIC DNA]</scope>
    <source>
        <strain evidence="8">KCTC 42107</strain>
    </source>
</reference>
<dbReference type="Pfam" id="PF04932">
    <property type="entry name" value="Wzy_C"/>
    <property type="match status" value="1"/>
</dbReference>
<evidence type="ECO:0000313" key="7">
    <source>
        <dbReference type="EMBL" id="MFD2602355.1"/>
    </source>
</evidence>
<dbReference type="PANTHER" id="PTHR37422">
    <property type="entry name" value="TEICHURONIC ACID BIOSYNTHESIS PROTEIN TUAE"/>
    <property type="match status" value="1"/>
</dbReference>
<feature type="transmembrane region" description="Helical" evidence="5">
    <location>
        <begin position="342"/>
        <end position="361"/>
    </location>
</feature>
<comment type="caution">
    <text evidence="7">The sequence shown here is derived from an EMBL/GenBank/DDBJ whole genome shotgun (WGS) entry which is preliminary data.</text>
</comment>
<accession>A0ABW5NVK1</accession>
<feature type="transmembrane region" description="Helical" evidence="5">
    <location>
        <begin position="56"/>
        <end position="76"/>
    </location>
</feature>
<evidence type="ECO:0000256" key="4">
    <source>
        <dbReference type="ARBA" id="ARBA00023136"/>
    </source>
</evidence>
<evidence type="ECO:0000259" key="6">
    <source>
        <dbReference type="Pfam" id="PF04932"/>
    </source>
</evidence>
<dbReference type="Proteomes" id="UP001597480">
    <property type="component" value="Unassembled WGS sequence"/>
</dbReference>
<evidence type="ECO:0000256" key="3">
    <source>
        <dbReference type="ARBA" id="ARBA00022989"/>
    </source>
</evidence>
<gene>
    <name evidence="7" type="ORF">ACFSR3_09845</name>
</gene>
<feature type="transmembrane region" description="Helical" evidence="5">
    <location>
        <begin position="237"/>
        <end position="254"/>
    </location>
</feature>
<name>A0ABW5NVK1_9FLAO</name>
<protein>
    <submittedName>
        <fullName evidence="7">O-antigen ligase family protein</fullName>
    </submittedName>
</protein>